<keyword evidence="4" id="KW-1003">Cell membrane</keyword>
<evidence type="ECO:0000256" key="3">
    <source>
        <dbReference type="ARBA" id="ARBA00010031"/>
    </source>
</evidence>
<dbReference type="PANTHER" id="PTHR37928">
    <property type="entry name" value="CFEM DOMAIN PROTEIN (AFU_ORTHOLOGUE AFUA_6G14090)"/>
    <property type="match status" value="1"/>
</dbReference>
<keyword evidence="14" id="KW-0449">Lipoprotein</keyword>
<dbReference type="InterPro" id="IPR051735">
    <property type="entry name" value="CFEM_domain"/>
</dbReference>
<evidence type="ECO:0000256" key="13">
    <source>
        <dbReference type="ARBA" id="ARBA00023180"/>
    </source>
</evidence>
<comment type="caution">
    <text evidence="19">The sequence shown here is derived from an EMBL/GenBank/DDBJ whole genome shotgun (WGS) entry which is preliminary data.</text>
</comment>
<dbReference type="Proteomes" id="UP001302126">
    <property type="component" value="Unassembled WGS sequence"/>
</dbReference>
<keyword evidence="20" id="KW-1185">Reference proteome</keyword>
<sequence>MKYSTATLLLAVATAVSAQDISLFPSCSLPCILDGISSTPCTDQTDFACVCQNKDALIKAATNCVIEACGVETALNEVLPATDEFCAQVGSGSGEEEETTPTTTTPPALTPTPPPVEEEEEEEEDETSAVVDLPSTTTPNPSFVTPPPATNATATLVVPPPASTSDVVTAGAAAVGYIGSVGMMVLGALAAF</sequence>
<keyword evidence="11" id="KW-0472">Membrane</keyword>
<evidence type="ECO:0000256" key="16">
    <source>
        <dbReference type="SAM" id="MobiDB-lite"/>
    </source>
</evidence>
<dbReference type="GO" id="GO:0098552">
    <property type="term" value="C:side of membrane"/>
    <property type="evidence" value="ECO:0007669"/>
    <property type="project" value="UniProtKB-KW"/>
</dbReference>
<proteinExistence type="inferred from homology"/>
<dbReference type="AlphaFoldDB" id="A0AAN6X0X9"/>
<reference evidence="19" key="2">
    <citation type="submission" date="2023-05" db="EMBL/GenBank/DDBJ databases">
        <authorList>
            <consortium name="Lawrence Berkeley National Laboratory"/>
            <person name="Steindorff A."/>
            <person name="Hensen N."/>
            <person name="Bonometti L."/>
            <person name="Westerberg I."/>
            <person name="Brannstrom I.O."/>
            <person name="Guillou S."/>
            <person name="Cros-Aarteil S."/>
            <person name="Calhoun S."/>
            <person name="Haridas S."/>
            <person name="Kuo A."/>
            <person name="Mondo S."/>
            <person name="Pangilinan J."/>
            <person name="Riley R."/>
            <person name="Labutti K."/>
            <person name="Andreopoulos B."/>
            <person name="Lipzen A."/>
            <person name="Chen C."/>
            <person name="Yanf M."/>
            <person name="Daum C."/>
            <person name="Ng V."/>
            <person name="Clum A."/>
            <person name="Ohm R."/>
            <person name="Martin F."/>
            <person name="Silar P."/>
            <person name="Natvig D."/>
            <person name="Lalanne C."/>
            <person name="Gautier V."/>
            <person name="Ament-Velasquez S.L."/>
            <person name="Kruys A."/>
            <person name="Hutchinson M.I."/>
            <person name="Powell A.J."/>
            <person name="Barry K."/>
            <person name="Miller A.N."/>
            <person name="Grigoriev I.V."/>
            <person name="Debuchy R."/>
            <person name="Gladieux P."/>
            <person name="Thoren M.H."/>
            <person name="Johannesson H."/>
        </authorList>
    </citation>
    <scope>NUCLEOTIDE SEQUENCE</scope>
    <source>
        <strain evidence="19">PSN309</strain>
    </source>
</reference>
<dbReference type="PROSITE" id="PS52012">
    <property type="entry name" value="CFEM"/>
    <property type="match status" value="1"/>
</dbReference>
<evidence type="ECO:0000256" key="9">
    <source>
        <dbReference type="ARBA" id="ARBA00022729"/>
    </source>
</evidence>
<evidence type="ECO:0000256" key="17">
    <source>
        <dbReference type="SAM" id="SignalP"/>
    </source>
</evidence>
<dbReference type="GO" id="GO:0005886">
    <property type="term" value="C:plasma membrane"/>
    <property type="evidence" value="ECO:0007669"/>
    <property type="project" value="UniProtKB-SubCell"/>
</dbReference>
<evidence type="ECO:0000256" key="6">
    <source>
        <dbReference type="ARBA" id="ARBA00022617"/>
    </source>
</evidence>
<keyword evidence="13" id="KW-0325">Glycoprotein</keyword>
<evidence type="ECO:0000256" key="11">
    <source>
        <dbReference type="ARBA" id="ARBA00023136"/>
    </source>
</evidence>
<evidence type="ECO:0000256" key="2">
    <source>
        <dbReference type="ARBA" id="ARBA00004613"/>
    </source>
</evidence>
<gene>
    <name evidence="19" type="ORF">QBC35DRAFT_471018</name>
</gene>
<evidence type="ECO:0000256" key="7">
    <source>
        <dbReference type="ARBA" id="ARBA00022622"/>
    </source>
</evidence>
<feature type="region of interest" description="Disordered" evidence="16">
    <location>
        <begin position="88"/>
        <end position="147"/>
    </location>
</feature>
<feature type="compositionally biased region" description="Acidic residues" evidence="16">
    <location>
        <begin position="116"/>
        <end position="127"/>
    </location>
</feature>
<evidence type="ECO:0000256" key="1">
    <source>
        <dbReference type="ARBA" id="ARBA00004609"/>
    </source>
</evidence>
<feature type="chain" id="PRO_5042890138" description="CFEM domain-containing protein" evidence="17">
    <location>
        <begin position="19"/>
        <end position="192"/>
    </location>
</feature>
<keyword evidence="8 15" id="KW-0479">Metal-binding</keyword>
<keyword evidence="6 15" id="KW-0349">Heme</keyword>
<keyword evidence="5" id="KW-0964">Secreted</keyword>
<evidence type="ECO:0000256" key="10">
    <source>
        <dbReference type="ARBA" id="ARBA00023004"/>
    </source>
</evidence>
<feature type="signal peptide" evidence="17">
    <location>
        <begin position="1"/>
        <end position="18"/>
    </location>
</feature>
<keyword evidence="10 15" id="KW-0408">Iron</keyword>
<evidence type="ECO:0000256" key="8">
    <source>
        <dbReference type="ARBA" id="ARBA00022723"/>
    </source>
</evidence>
<protein>
    <recommendedName>
        <fullName evidence="18">CFEM domain-containing protein</fullName>
    </recommendedName>
</protein>
<accession>A0AAN6X0X9</accession>
<dbReference type="PANTHER" id="PTHR37928:SF2">
    <property type="entry name" value="GPI ANCHORED CFEM DOMAIN PROTEIN (AFU_ORTHOLOGUE AFUA_6G10580)"/>
    <property type="match status" value="1"/>
</dbReference>
<comment type="similarity">
    <text evidence="3">Belongs to the RBT5 family.</text>
</comment>
<dbReference type="InterPro" id="IPR008427">
    <property type="entry name" value="Extracellular_membr_CFEM_dom"/>
</dbReference>
<evidence type="ECO:0000256" key="4">
    <source>
        <dbReference type="ARBA" id="ARBA00022475"/>
    </source>
</evidence>
<organism evidence="19 20">
    <name type="scientific">Podospora australis</name>
    <dbReference type="NCBI Taxonomy" id="1536484"/>
    <lineage>
        <taxon>Eukaryota</taxon>
        <taxon>Fungi</taxon>
        <taxon>Dikarya</taxon>
        <taxon>Ascomycota</taxon>
        <taxon>Pezizomycotina</taxon>
        <taxon>Sordariomycetes</taxon>
        <taxon>Sordariomycetidae</taxon>
        <taxon>Sordariales</taxon>
        <taxon>Podosporaceae</taxon>
        <taxon>Podospora</taxon>
    </lineage>
</organism>
<keyword evidence="9 17" id="KW-0732">Signal</keyword>
<evidence type="ECO:0000259" key="18">
    <source>
        <dbReference type="PROSITE" id="PS52012"/>
    </source>
</evidence>
<name>A0AAN6X0X9_9PEZI</name>
<comment type="subcellular location">
    <subcellularLocation>
        <location evidence="1">Cell membrane</location>
        <topology evidence="1">Lipid-anchor</topology>
        <topology evidence="1">GPI-anchor</topology>
    </subcellularLocation>
    <subcellularLocation>
        <location evidence="2">Secreted</location>
    </subcellularLocation>
</comment>
<evidence type="ECO:0000313" key="20">
    <source>
        <dbReference type="Proteomes" id="UP001302126"/>
    </source>
</evidence>
<reference evidence="19" key="1">
    <citation type="journal article" date="2023" name="Mol. Phylogenet. Evol.">
        <title>Genome-scale phylogeny and comparative genomics of the fungal order Sordariales.</title>
        <authorList>
            <person name="Hensen N."/>
            <person name="Bonometti L."/>
            <person name="Westerberg I."/>
            <person name="Brannstrom I.O."/>
            <person name="Guillou S."/>
            <person name="Cros-Aarteil S."/>
            <person name="Calhoun S."/>
            <person name="Haridas S."/>
            <person name="Kuo A."/>
            <person name="Mondo S."/>
            <person name="Pangilinan J."/>
            <person name="Riley R."/>
            <person name="LaButti K."/>
            <person name="Andreopoulos B."/>
            <person name="Lipzen A."/>
            <person name="Chen C."/>
            <person name="Yan M."/>
            <person name="Daum C."/>
            <person name="Ng V."/>
            <person name="Clum A."/>
            <person name="Steindorff A."/>
            <person name="Ohm R.A."/>
            <person name="Martin F."/>
            <person name="Silar P."/>
            <person name="Natvig D.O."/>
            <person name="Lalanne C."/>
            <person name="Gautier V."/>
            <person name="Ament-Velasquez S.L."/>
            <person name="Kruys A."/>
            <person name="Hutchinson M.I."/>
            <person name="Powell A.J."/>
            <person name="Barry K."/>
            <person name="Miller A.N."/>
            <person name="Grigoriev I.V."/>
            <person name="Debuchy R."/>
            <person name="Gladieux P."/>
            <person name="Hiltunen Thoren M."/>
            <person name="Johannesson H."/>
        </authorList>
    </citation>
    <scope>NUCLEOTIDE SEQUENCE</scope>
    <source>
        <strain evidence="19">PSN309</strain>
    </source>
</reference>
<keyword evidence="7" id="KW-0336">GPI-anchor</keyword>
<comment type="caution">
    <text evidence="15">Lacks conserved residue(s) required for the propagation of feature annotation.</text>
</comment>
<evidence type="ECO:0000256" key="15">
    <source>
        <dbReference type="PROSITE-ProRule" id="PRU01356"/>
    </source>
</evidence>
<evidence type="ECO:0000313" key="19">
    <source>
        <dbReference type="EMBL" id="KAK4191278.1"/>
    </source>
</evidence>
<dbReference type="GO" id="GO:0005576">
    <property type="term" value="C:extracellular region"/>
    <property type="evidence" value="ECO:0007669"/>
    <property type="project" value="UniProtKB-SubCell"/>
</dbReference>
<dbReference type="Pfam" id="PF05730">
    <property type="entry name" value="CFEM"/>
    <property type="match status" value="1"/>
</dbReference>
<feature type="compositionally biased region" description="Polar residues" evidence="16">
    <location>
        <begin position="134"/>
        <end position="143"/>
    </location>
</feature>
<dbReference type="SMART" id="SM00747">
    <property type="entry name" value="CFEM"/>
    <property type="match status" value="1"/>
</dbReference>
<dbReference type="EMBL" id="MU864360">
    <property type="protein sequence ID" value="KAK4191278.1"/>
    <property type="molecule type" value="Genomic_DNA"/>
</dbReference>
<evidence type="ECO:0000256" key="14">
    <source>
        <dbReference type="ARBA" id="ARBA00023288"/>
    </source>
</evidence>
<evidence type="ECO:0000256" key="5">
    <source>
        <dbReference type="ARBA" id="ARBA00022525"/>
    </source>
</evidence>
<feature type="binding site" description="axial binding residue" evidence="15">
    <location>
        <position position="46"/>
    </location>
    <ligand>
        <name>heme</name>
        <dbReference type="ChEBI" id="CHEBI:30413"/>
    </ligand>
    <ligandPart>
        <name>Fe</name>
        <dbReference type="ChEBI" id="CHEBI:18248"/>
    </ligandPart>
</feature>
<feature type="domain" description="CFEM" evidence="18">
    <location>
        <begin position="1"/>
        <end position="112"/>
    </location>
</feature>
<keyword evidence="12" id="KW-1015">Disulfide bond</keyword>
<dbReference type="GO" id="GO:0046872">
    <property type="term" value="F:metal ion binding"/>
    <property type="evidence" value="ECO:0007669"/>
    <property type="project" value="UniProtKB-UniRule"/>
</dbReference>
<evidence type="ECO:0000256" key="12">
    <source>
        <dbReference type="ARBA" id="ARBA00023157"/>
    </source>
</evidence>